<protein>
    <submittedName>
        <fullName evidence="2">Uncharacterized protein</fullName>
    </submittedName>
</protein>
<organism evidence="2 3">
    <name type="scientific">Puccinia graminis f. sp. tritici</name>
    <dbReference type="NCBI Taxonomy" id="56615"/>
    <lineage>
        <taxon>Eukaryota</taxon>
        <taxon>Fungi</taxon>
        <taxon>Dikarya</taxon>
        <taxon>Basidiomycota</taxon>
        <taxon>Pucciniomycotina</taxon>
        <taxon>Pucciniomycetes</taxon>
        <taxon>Pucciniales</taxon>
        <taxon>Pucciniaceae</taxon>
        <taxon>Puccinia</taxon>
    </lineage>
</organism>
<proteinExistence type="predicted"/>
<reference evidence="2 3" key="1">
    <citation type="submission" date="2019-05" db="EMBL/GenBank/DDBJ databases">
        <title>Emergence of the Ug99 lineage of the wheat stem rust pathogen through somatic hybridization.</title>
        <authorList>
            <person name="Li F."/>
            <person name="Upadhyaya N.M."/>
            <person name="Sperschneider J."/>
            <person name="Matny O."/>
            <person name="Nguyen-Phuc H."/>
            <person name="Mago R."/>
            <person name="Raley C."/>
            <person name="Miller M.E."/>
            <person name="Silverstein K.A.T."/>
            <person name="Henningsen E."/>
            <person name="Hirsch C.D."/>
            <person name="Visser B."/>
            <person name="Pretorius Z.A."/>
            <person name="Steffenson B.J."/>
            <person name="Schwessinger B."/>
            <person name="Dodds P.N."/>
            <person name="Figueroa M."/>
        </authorList>
    </citation>
    <scope>NUCLEOTIDE SEQUENCE [LARGE SCALE GENOMIC DNA]</scope>
    <source>
        <strain evidence="2 3">Ug99</strain>
    </source>
</reference>
<comment type="caution">
    <text evidence="2">The sequence shown here is derived from an EMBL/GenBank/DDBJ whole genome shotgun (WGS) entry which is preliminary data.</text>
</comment>
<evidence type="ECO:0000313" key="3">
    <source>
        <dbReference type="Proteomes" id="UP000325313"/>
    </source>
</evidence>
<dbReference type="EMBL" id="VDEP01000165">
    <property type="protein sequence ID" value="KAA1127565.1"/>
    <property type="molecule type" value="Genomic_DNA"/>
</dbReference>
<evidence type="ECO:0000313" key="2">
    <source>
        <dbReference type="EMBL" id="KAA1127565.1"/>
    </source>
</evidence>
<name>A0A5B0RR91_PUCGR</name>
<dbReference type="Proteomes" id="UP000325313">
    <property type="component" value="Unassembled WGS sequence"/>
</dbReference>
<gene>
    <name evidence="2" type="ORF">PGTUg99_002194</name>
</gene>
<sequence>MSHTYPSLLDVQRVAIDLISTHLHPTFAFFHYLAQLSQGFVLDEGISTHQERRPASSDLGRQNSGTLHNRRADIVKNPLDESRLSEKELEFIKRRKDSKVITSKTVVDSNGEESWSVQSRLDPQTDNNCVSILLAV</sequence>
<feature type="region of interest" description="Disordered" evidence="1">
    <location>
        <begin position="47"/>
        <end position="71"/>
    </location>
</feature>
<accession>A0A5B0RR91</accession>
<dbReference type="AlphaFoldDB" id="A0A5B0RR91"/>
<evidence type="ECO:0000256" key="1">
    <source>
        <dbReference type="SAM" id="MobiDB-lite"/>
    </source>
</evidence>